<dbReference type="Proteomes" id="UP000233524">
    <property type="component" value="Unassembled WGS sequence"/>
</dbReference>
<dbReference type="EMBL" id="NLAX01000010">
    <property type="protein sequence ID" value="PKS09554.1"/>
    <property type="molecule type" value="Genomic_DNA"/>
</dbReference>
<evidence type="ECO:0000259" key="10">
    <source>
        <dbReference type="PROSITE" id="PS50174"/>
    </source>
</evidence>
<dbReference type="OrthoDB" id="29221at2759"/>
<keyword evidence="13" id="KW-1185">Reference proteome</keyword>
<keyword evidence="5" id="KW-0862">Zinc</keyword>
<dbReference type="InterPro" id="IPR000467">
    <property type="entry name" value="G_patch_dom"/>
</dbReference>
<evidence type="ECO:0000256" key="3">
    <source>
        <dbReference type="ARBA" id="ARBA00022737"/>
    </source>
</evidence>
<evidence type="ECO:0000256" key="6">
    <source>
        <dbReference type="ARBA" id="ARBA00022884"/>
    </source>
</evidence>
<dbReference type="PROSITE" id="PS01358">
    <property type="entry name" value="ZF_RANBP2_1"/>
    <property type="match status" value="1"/>
</dbReference>
<feature type="region of interest" description="Disordered" evidence="9">
    <location>
        <begin position="388"/>
        <end position="431"/>
    </location>
</feature>
<feature type="compositionally biased region" description="Basic and acidic residues" evidence="9">
    <location>
        <begin position="584"/>
        <end position="595"/>
    </location>
</feature>
<keyword evidence="6" id="KW-0694">RNA-binding</keyword>
<evidence type="ECO:0000256" key="4">
    <source>
        <dbReference type="ARBA" id="ARBA00022771"/>
    </source>
</evidence>
<feature type="region of interest" description="Disordered" evidence="9">
    <location>
        <begin position="539"/>
        <end position="650"/>
    </location>
</feature>
<feature type="region of interest" description="Disordered" evidence="9">
    <location>
        <begin position="445"/>
        <end position="482"/>
    </location>
</feature>
<dbReference type="InParanoid" id="A0A2N3NAV7"/>
<reference evidence="12 13" key="1">
    <citation type="journal article" date="2017" name="G3 (Bethesda)">
        <title>First Draft Genome Sequence of the Pathogenic Fungus Lomentospora prolificans (Formerly Scedosporium prolificans).</title>
        <authorList>
            <person name="Luo R."/>
            <person name="Zimin A."/>
            <person name="Workman R."/>
            <person name="Fan Y."/>
            <person name="Pertea G."/>
            <person name="Grossman N."/>
            <person name="Wear M.P."/>
            <person name="Jia B."/>
            <person name="Miller H."/>
            <person name="Casadevall A."/>
            <person name="Timp W."/>
            <person name="Zhang S.X."/>
            <person name="Salzberg S.L."/>
        </authorList>
    </citation>
    <scope>NUCLEOTIDE SEQUENCE [LARGE SCALE GENOMIC DNA]</scope>
    <source>
        <strain evidence="12 13">JHH-5317</strain>
    </source>
</reference>
<dbReference type="InterPro" id="IPR001876">
    <property type="entry name" value="Znf_RanBP2"/>
</dbReference>
<dbReference type="GO" id="GO:0008270">
    <property type="term" value="F:zinc ion binding"/>
    <property type="evidence" value="ECO:0007669"/>
    <property type="project" value="UniProtKB-KW"/>
</dbReference>
<dbReference type="GO" id="GO:0005634">
    <property type="term" value="C:nucleus"/>
    <property type="evidence" value="ECO:0007669"/>
    <property type="project" value="UniProtKB-SubCell"/>
</dbReference>
<evidence type="ECO:0000313" key="13">
    <source>
        <dbReference type="Proteomes" id="UP000233524"/>
    </source>
</evidence>
<dbReference type="GO" id="GO:0003723">
    <property type="term" value="F:RNA binding"/>
    <property type="evidence" value="ECO:0007669"/>
    <property type="project" value="UniProtKB-KW"/>
</dbReference>
<keyword evidence="3" id="KW-0677">Repeat</keyword>
<evidence type="ECO:0000256" key="8">
    <source>
        <dbReference type="PROSITE-ProRule" id="PRU00322"/>
    </source>
</evidence>
<evidence type="ECO:0000256" key="1">
    <source>
        <dbReference type="ARBA" id="ARBA00004123"/>
    </source>
</evidence>
<comment type="caution">
    <text evidence="12">The sequence shown here is derived from an EMBL/GenBank/DDBJ whole genome shotgun (WGS) entry which is preliminary data.</text>
</comment>
<gene>
    <name evidence="12" type="ORF">jhhlp_004171</name>
</gene>
<evidence type="ECO:0000256" key="9">
    <source>
        <dbReference type="SAM" id="MobiDB-lite"/>
    </source>
</evidence>
<feature type="region of interest" description="Disordered" evidence="9">
    <location>
        <begin position="494"/>
        <end position="513"/>
    </location>
</feature>
<dbReference type="STRING" id="41688.A0A2N3NAV7"/>
<proteinExistence type="predicted"/>
<dbReference type="SUPFAM" id="SSF54928">
    <property type="entry name" value="RNA-binding domain, RBD"/>
    <property type="match status" value="1"/>
</dbReference>
<keyword evidence="7" id="KW-0539">Nucleus</keyword>
<comment type="subcellular location">
    <subcellularLocation>
        <location evidence="1">Nucleus</location>
    </subcellularLocation>
</comment>
<dbReference type="Gene3D" id="4.10.1060.10">
    <property type="entry name" value="Zinc finger, RanBP2-type"/>
    <property type="match status" value="1"/>
</dbReference>
<keyword evidence="2" id="KW-0479">Metal-binding</keyword>
<dbReference type="Pfam" id="PF00641">
    <property type="entry name" value="Zn_ribbon_RanBP"/>
    <property type="match status" value="1"/>
</dbReference>
<evidence type="ECO:0000256" key="2">
    <source>
        <dbReference type="ARBA" id="ARBA00022723"/>
    </source>
</evidence>
<keyword evidence="4 8" id="KW-0863">Zinc-finger</keyword>
<name>A0A2N3NAV7_9PEZI</name>
<dbReference type="Pfam" id="PF01585">
    <property type="entry name" value="G-patch"/>
    <property type="match status" value="1"/>
</dbReference>
<dbReference type="PANTHER" id="PTHR13948:SF3">
    <property type="entry name" value="FI21118P1"/>
    <property type="match status" value="1"/>
</dbReference>
<evidence type="ECO:0000256" key="7">
    <source>
        <dbReference type="ARBA" id="ARBA00023242"/>
    </source>
</evidence>
<feature type="compositionally biased region" description="Basic and acidic residues" evidence="9">
    <location>
        <begin position="539"/>
        <end position="558"/>
    </location>
</feature>
<sequence>MPTTEGTTAIGEGIHDRVPANDIMTSMVVLITMTACKMTAFVCLIRISVEDLAVVMMNRATRILGVATTDEDRDPTPTMNTIDLVDAGIGFQSSLLNSALLSAEDFTDIRIPNSRSRRAFVQFQTVNHAIRFVDRHFPELTIEPQVPENPPGSGRVVLYVHFARSRDEGDRRQPPSEQWMCPSCDFSNYATRMRCKMCGFAQSSSMESGYKQLLTGETDASNDPSQFIVIYPLDPCVTEEVLEFGIKKLEIAEKQPTSKDTGASTKLKSTAPTGDVSGYGARRGSLHRVFLIRDKSDSQSLKYGFAEFWTLEDAAAALAKFRMSRNFTIGGTAVNIFSIHMGVFVPELQQPPPEEARFSFVPLFNPALRVKYWDPHVFANQRVVNAEPPAKTGPAAETPSSNADSKKSKKRKADGSLSSGASKKPVAMAGQMAMWQRKHEELRVDGSIGSSNEGASGTESGDTGRQSNQTPTAPGKEKQGPIKISLSGLAAPIPQTDEREGASPEPTAACSDTPVSYVDRDRVCCLLCMMKYKSLDDLETHERSGNHKRAMADEEKVKAAAPRLAARDKRLQEQGKMNDNGKSQYRDRAKERREAFNQPKKPAPQPTKQKPPKPEGLPSTTPAPPAAPAPSKGSAMLAKMGWTGQGLGANGEGRTEIIVTNAYQEGVGLGAEGGNLGDAAELAQRKTKNNYTEYLTTAQEKARERYNQLN</sequence>
<dbReference type="PROSITE" id="PS50199">
    <property type="entry name" value="ZF_RANBP2_2"/>
    <property type="match status" value="1"/>
</dbReference>
<dbReference type="SMART" id="SM00443">
    <property type="entry name" value="G_patch"/>
    <property type="match status" value="1"/>
</dbReference>
<evidence type="ECO:0000313" key="12">
    <source>
        <dbReference type="EMBL" id="PKS09554.1"/>
    </source>
</evidence>
<evidence type="ECO:0000256" key="5">
    <source>
        <dbReference type="ARBA" id="ARBA00022833"/>
    </source>
</evidence>
<feature type="domain" description="RanBP2-type" evidence="11">
    <location>
        <begin position="175"/>
        <end position="204"/>
    </location>
</feature>
<feature type="compositionally biased region" description="Polar residues" evidence="9">
    <location>
        <begin position="448"/>
        <end position="472"/>
    </location>
</feature>
<dbReference type="InterPro" id="IPR036443">
    <property type="entry name" value="Znf_RanBP2_sf"/>
</dbReference>
<evidence type="ECO:0008006" key="14">
    <source>
        <dbReference type="Google" id="ProtNLM"/>
    </source>
</evidence>
<accession>A0A2N3NAV7</accession>
<dbReference type="InterPro" id="IPR035979">
    <property type="entry name" value="RBD_domain_sf"/>
</dbReference>
<evidence type="ECO:0000259" key="11">
    <source>
        <dbReference type="PROSITE" id="PS50199"/>
    </source>
</evidence>
<organism evidence="12 13">
    <name type="scientific">Lomentospora prolificans</name>
    <dbReference type="NCBI Taxonomy" id="41688"/>
    <lineage>
        <taxon>Eukaryota</taxon>
        <taxon>Fungi</taxon>
        <taxon>Dikarya</taxon>
        <taxon>Ascomycota</taxon>
        <taxon>Pezizomycotina</taxon>
        <taxon>Sordariomycetes</taxon>
        <taxon>Hypocreomycetidae</taxon>
        <taxon>Microascales</taxon>
        <taxon>Microascaceae</taxon>
        <taxon>Lomentospora</taxon>
    </lineage>
</organism>
<dbReference type="PROSITE" id="PS50174">
    <property type="entry name" value="G_PATCH"/>
    <property type="match status" value="1"/>
</dbReference>
<dbReference type="SUPFAM" id="SSF90209">
    <property type="entry name" value="Ran binding protein zinc finger-like"/>
    <property type="match status" value="1"/>
</dbReference>
<dbReference type="GO" id="GO:0000398">
    <property type="term" value="P:mRNA splicing, via spliceosome"/>
    <property type="evidence" value="ECO:0007669"/>
    <property type="project" value="TreeGrafter"/>
</dbReference>
<dbReference type="InterPro" id="IPR012677">
    <property type="entry name" value="Nucleotide-bd_a/b_plait_sf"/>
</dbReference>
<feature type="domain" description="G-patch" evidence="10">
    <location>
        <begin position="629"/>
        <end position="674"/>
    </location>
</feature>
<dbReference type="PANTHER" id="PTHR13948">
    <property type="entry name" value="RNA-BINDING PROTEIN"/>
    <property type="match status" value="1"/>
</dbReference>
<dbReference type="AlphaFoldDB" id="A0A2N3NAV7"/>
<dbReference type="Gene3D" id="3.30.70.330">
    <property type="match status" value="1"/>
</dbReference>
<dbReference type="SMART" id="SM00547">
    <property type="entry name" value="ZnF_RBZ"/>
    <property type="match status" value="1"/>
</dbReference>
<dbReference type="VEuPathDB" id="FungiDB:jhhlp_004171"/>
<protein>
    <recommendedName>
        <fullName evidence="14">G-patch domain-containing protein</fullName>
    </recommendedName>
</protein>